<evidence type="ECO:0000256" key="5">
    <source>
        <dbReference type="ARBA" id="ARBA00023136"/>
    </source>
</evidence>
<dbReference type="PANTHER" id="PTHR22883">
    <property type="entry name" value="ZINC FINGER DHHC DOMAIN CONTAINING PROTEIN"/>
    <property type="match status" value="1"/>
</dbReference>
<dbReference type="OrthoDB" id="406084at2759"/>
<evidence type="ECO:0000256" key="8">
    <source>
        <dbReference type="RuleBase" id="RU079119"/>
    </source>
</evidence>
<comment type="subcellular location">
    <subcellularLocation>
        <location evidence="1">Membrane</location>
        <topology evidence="1">Multi-pass membrane protein</topology>
    </subcellularLocation>
</comment>
<keyword evidence="3 8" id="KW-0812">Transmembrane</keyword>
<proteinExistence type="inferred from homology"/>
<evidence type="ECO:0000256" key="6">
    <source>
        <dbReference type="ARBA" id="ARBA00023315"/>
    </source>
</evidence>
<feature type="transmembrane region" description="Helical" evidence="8">
    <location>
        <begin position="66"/>
        <end position="87"/>
    </location>
</feature>
<comment type="domain">
    <text evidence="8">The DHHC domain is required for palmitoyltransferase activity.</text>
</comment>
<keyword evidence="5 8" id="KW-0472">Membrane</keyword>
<dbReference type="GO" id="GO:0016020">
    <property type="term" value="C:membrane"/>
    <property type="evidence" value="ECO:0007669"/>
    <property type="project" value="UniProtKB-SubCell"/>
</dbReference>
<keyword evidence="11" id="KW-1185">Reference proteome</keyword>
<evidence type="ECO:0000259" key="9">
    <source>
        <dbReference type="Pfam" id="PF01529"/>
    </source>
</evidence>
<reference evidence="10 11" key="1">
    <citation type="submission" date="2016-11" db="EMBL/GenBank/DDBJ databases">
        <title>The macronuclear genome of Stentor coeruleus: a giant cell with tiny introns.</title>
        <authorList>
            <person name="Slabodnick M."/>
            <person name="Ruby J.G."/>
            <person name="Reiff S.B."/>
            <person name="Swart E.C."/>
            <person name="Gosai S."/>
            <person name="Prabakaran S."/>
            <person name="Witkowska E."/>
            <person name="Larue G.E."/>
            <person name="Fisher S."/>
            <person name="Freeman R.M."/>
            <person name="Gunawardena J."/>
            <person name="Chu W."/>
            <person name="Stover N.A."/>
            <person name="Gregory B.D."/>
            <person name="Nowacki M."/>
            <person name="Derisi J."/>
            <person name="Roy S.W."/>
            <person name="Marshall W.F."/>
            <person name="Sood P."/>
        </authorList>
    </citation>
    <scope>NUCLEOTIDE SEQUENCE [LARGE SCALE GENOMIC DNA]</scope>
    <source>
        <strain evidence="10">WM001</strain>
    </source>
</reference>
<dbReference type="Proteomes" id="UP000187209">
    <property type="component" value="Unassembled WGS sequence"/>
</dbReference>
<evidence type="ECO:0000256" key="4">
    <source>
        <dbReference type="ARBA" id="ARBA00022989"/>
    </source>
</evidence>
<protein>
    <recommendedName>
        <fullName evidence="8">Palmitoyltransferase</fullName>
        <ecNumber evidence="8">2.3.1.225</ecNumber>
    </recommendedName>
</protein>
<dbReference type="AlphaFoldDB" id="A0A1R2AZG7"/>
<feature type="domain" description="Palmitoyltransferase DHHC" evidence="9">
    <location>
        <begin position="105"/>
        <end position="175"/>
    </location>
</feature>
<keyword evidence="2 8" id="KW-0808">Transferase</keyword>
<evidence type="ECO:0000313" key="10">
    <source>
        <dbReference type="EMBL" id="OMJ69933.1"/>
    </source>
</evidence>
<evidence type="ECO:0000256" key="7">
    <source>
        <dbReference type="ARBA" id="ARBA00038298"/>
    </source>
</evidence>
<keyword evidence="4 8" id="KW-1133">Transmembrane helix</keyword>
<evidence type="ECO:0000256" key="2">
    <source>
        <dbReference type="ARBA" id="ARBA00022679"/>
    </source>
</evidence>
<comment type="catalytic activity">
    <reaction evidence="8">
        <text>L-cysteinyl-[protein] + hexadecanoyl-CoA = S-hexadecanoyl-L-cysteinyl-[protein] + CoA</text>
        <dbReference type="Rhea" id="RHEA:36683"/>
        <dbReference type="Rhea" id="RHEA-COMP:10131"/>
        <dbReference type="Rhea" id="RHEA-COMP:11032"/>
        <dbReference type="ChEBI" id="CHEBI:29950"/>
        <dbReference type="ChEBI" id="CHEBI:57287"/>
        <dbReference type="ChEBI" id="CHEBI:57379"/>
        <dbReference type="ChEBI" id="CHEBI:74151"/>
        <dbReference type="EC" id="2.3.1.225"/>
    </reaction>
</comment>
<dbReference type="GO" id="GO:0019706">
    <property type="term" value="F:protein-cysteine S-palmitoyltransferase activity"/>
    <property type="evidence" value="ECO:0007669"/>
    <property type="project" value="UniProtKB-EC"/>
</dbReference>
<evidence type="ECO:0000313" key="11">
    <source>
        <dbReference type="Proteomes" id="UP000187209"/>
    </source>
</evidence>
<gene>
    <name evidence="10" type="ORF">SteCoe_32202</name>
</gene>
<comment type="caution">
    <text evidence="10">The sequence shown here is derived from an EMBL/GenBank/DDBJ whole genome shotgun (WGS) entry which is preliminary data.</text>
</comment>
<accession>A0A1R2AZG7</accession>
<keyword evidence="6 8" id="KW-0012">Acyltransferase</keyword>
<organism evidence="10 11">
    <name type="scientific">Stentor coeruleus</name>
    <dbReference type="NCBI Taxonomy" id="5963"/>
    <lineage>
        <taxon>Eukaryota</taxon>
        <taxon>Sar</taxon>
        <taxon>Alveolata</taxon>
        <taxon>Ciliophora</taxon>
        <taxon>Postciliodesmatophora</taxon>
        <taxon>Heterotrichea</taxon>
        <taxon>Heterotrichida</taxon>
        <taxon>Stentoridae</taxon>
        <taxon>Stentor</taxon>
    </lineage>
</organism>
<evidence type="ECO:0000256" key="1">
    <source>
        <dbReference type="ARBA" id="ARBA00004141"/>
    </source>
</evidence>
<feature type="transmembrane region" description="Helical" evidence="8">
    <location>
        <begin position="154"/>
        <end position="177"/>
    </location>
</feature>
<dbReference type="GO" id="GO:0005783">
    <property type="term" value="C:endoplasmic reticulum"/>
    <property type="evidence" value="ECO:0007669"/>
    <property type="project" value="TreeGrafter"/>
</dbReference>
<dbReference type="EMBL" id="MPUH01001141">
    <property type="protein sequence ID" value="OMJ69933.1"/>
    <property type="molecule type" value="Genomic_DNA"/>
</dbReference>
<feature type="transmembrane region" description="Helical" evidence="8">
    <location>
        <begin position="38"/>
        <end position="59"/>
    </location>
</feature>
<dbReference type="GO" id="GO:0006612">
    <property type="term" value="P:protein targeting to membrane"/>
    <property type="evidence" value="ECO:0007669"/>
    <property type="project" value="TreeGrafter"/>
</dbReference>
<dbReference type="InterPro" id="IPR039859">
    <property type="entry name" value="PFA4/ZDH16/20/ERF2-like"/>
</dbReference>
<dbReference type="PANTHER" id="PTHR22883:SF23">
    <property type="entry name" value="PALMITOYLTRANSFERASE ZDHHC6"/>
    <property type="match status" value="1"/>
</dbReference>
<sequence length="181" mass="20688">MEPCSKIQVKQPSGFFKLGNTYCLSIQGEVYICIGPDWPYNFCLGSIVFGANLFFLLIMAPQVDILMQYIGLFIYMTSMISYIITALKNPGIIFNHWEIELEETSNNKNYCKECSVVIEKDSEHCYECQVCIRGYDHHCPLSGKCIGSGNLIPFYIFLVSIFCGIFYVFIWIFLVAASRRA</sequence>
<comment type="similarity">
    <text evidence="7">Belongs to the DHHC palmitoyltransferase family. PFA5 subfamily.</text>
</comment>
<name>A0A1R2AZG7_9CILI</name>
<dbReference type="EC" id="2.3.1.225" evidence="8"/>
<dbReference type="GO" id="GO:0005794">
    <property type="term" value="C:Golgi apparatus"/>
    <property type="evidence" value="ECO:0007669"/>
    <property type="project" value="TreeGrafter"/>
</dbReference>
<dbReference type="PROSITE" id="PS50216">
    <property type="entry name" value="DHHC"/>
    <property type="match status" value="1"/>
</dbReference>
<evidence type="ECO:0000256" key="3">
    <source>
        <dbReference type="ARBA" id="ARBA00022692"/>
    </source>
</evidence>
<dbReference type="Pfam" id="PF01529">
    <property type="entry name" value="DHHC"/>
    <property type="match status" value="1"/>
</dbReference>
<dbReference type="InterPro" id="IPR001594">
    <property type="entry name" value="Palmitoyltrfase_DHHC"/>
</dbReference>